<protein>
    <submittedName>
        <fullName evidence="3">AarA protein</fullName>
    </submittedName>
</protein>
<dbReference type="InterPro" id="IPR016024">
    <property type="entry name" value="ARM-type_fold"/>
</dbReference>
<dbReference type="AlphaFoldDB" id="A0A812U218"/>
<organism evidence="3 4">
    <name type="scientific">Symbiodinium natans</name>
    <dbReference type="NCBI Taxonomy" id="878477"/>
    <lineage>
        <taxon>Eukaryota</taxon>
        <taxon>Sar</taxon>
        <taxon>Alveolata</taxon>
        <taxon>Dinophyceae</taxon>
        <taxon>Suessiales</taxon>
        <taxon>Symbiodiniaceae</taxon>
        <taxon>Symbiodinium</taxon>
    </lineage>
</organism>
<feature type="compositionally biased region" description="Acidic residues" evidence="2">
    <location>
        <begin position="199"/>
        <end position="208"/>
    </location>
</feature>
<gene>
    <name evidence="3" type="primary">aarA</name>
    <name evidence="3" type="ORF">SNAT2548_LOCUS30754</name>
</gene>
<proteinExistence type="predicted"/>
<feature type="compositionally biased region" description="Acidic residues" evidence="2">
    <location>
        <begin position="96"/>
        <end position="113"/>
    </location>
</feature>
<feature type="compositionally biased region" description="Acidic residues" evidence="2">
    <location>
        <begin position="53"/>
        <end position="76"/>
    </location>
</feature>
<name>A0A812U218_9DINO</name>
<feature type="compositionally biased region" description="Acidic residues" evidence="2">
    <location>
        <begin position="144"/>
        <end position="165"/>
    </location>
</feature>
<feature type="region of interest" description="Disordered" evidence="2">
    <location>
        <begin position="1"/>
        <end position="208"/>
    </location>
</feature>
<evidence type="ECO:0000256" key="1">
    <source>
        <dbReference type="ARBA" id="ARBA00022737"/>
    </source>
</evidence>
<dbReference type="SUPFAM" id="SSF48371">
    <property type="entry name" value="ARM repeat"/>
    <property type="match status" value="2"/>
</dbReference>
<evidence type="ECO:0000256" key="2">
    <source>
        <dbReference type="SAM" id="MobiDB-lite"/>
    </source>
</evidence>
<dbReference type="PANTHER" id="PTHR22895:SF0">
    <property type="entry name" value="ARMADILLO REPEAT-CONTAINING PROTEIN 6"/>
    <property type="match status" value="1"/>
</dbReference>
<feature type="compositionally biased region" description="Acidic residues" evidence="2">
    <location>
        <begin position="1"/>
        <end position="17"/>
    </location>
</feature>
<evidence type="ECO:0000313" key="3">
    <source>
        <dbReference type="EMBL" id="CAE7547954.1"/>
    </source>
</evidence>
<keyword evidence="1" id="KW-0677">Repeat</keyword>
<evidence type="ECO:0000313" key="4">
    <source>
        <dbReference type="Proteomes" id="UP000604046"/>
    </source>
</evidence>
<dbReference type="InterPro" id="IPR000225">
    <property type="entry name" value="Armadillo"/>
</dbReference>
<dbReference type="Proteomes" id="UP000604046">
    <property type="component" value="Unassembled WGS sequence"/>
</dbReference>
<feature type="region of interest" description="Disordered" evidence="2">
    <location>
        <begin position="258"/>
        <end position="337"/>
    </location>
</feature>
<dbReference type="Gene3D" id="1.25.10.10">
    <property type="entry name" value="Leucine-rich Repeat Variant"/>
    <property type="match status" value="2"/>
</dbReference>
<comment type="caution">
    <text evidence="3">The sequence shown here is derived from an EMBL/GenBank/DDBJ whole genome shotgun (WGS) entry which is preliminary data.</text>
</comment>
<dbReference type="PANTHER" id="PTHR22895">
    <property type="entry name" value="ARMADILLO REPEAT-CONTAINING PROTEIN 6"/>
    <property type="match status" value="1"/>
</dbReference>
<feature type="compositionally biased region" description="Basic and acidic residues" evidence="2">
    <location>
        <begin position="114"/>
        <end position="126"/>
    </location>
</feature>
<sequence length="938" mass="101396">MEEESDYGDDAEGEDDGGSLGSSRQFAEPSLPWADAAAPEVPSPQTDFQHAGEEEDYDYPPVDADSDEYGDDEYELPDSPQAAEAATPVAGQAAAEESEYGDDAEGEDAEADEPDRRSRGSSREFEEPSLPWAAPEINVQTAPEDAEDGDPDAYSDEYGDEEYEPPDSPQERPKEEEPGSQLQKQDTYDFDASAGDADPMQDEYEDEDYADASFAEATQEAFHEADPAEASQVGDVAAMAAPGAIAAFPEEENLHLPASLPEEEAEPLTERGEDAQPVARPAMDSAEDESQLHLTTRVEEKAEEEEEDAPLTTRDDKEEQDAPLTARDEKEEALEPPVKPAAEAEKALLPAPPDGGASIWGDQELEAAIAAFEAEDFGRASSLAKKATESLEVVARRELVDSADVNAETTDSGDLWRTAMDKLAAAHENAGDAERAEALYLRMLAWREGVDQYEASNFSVGETLFKKSSAYRSIEDATWFLHQLRPQDGHAAAEVVGLLALGEEVAAKAAVAVWTLALKPEHREKLTDCGAVELVAKALAFHSTNAELQAAGCGALKLLCTGHPLAGKNRRLLVTRLGAPESILAAMRNHAEDIEVWREACGALRAVAHKNPAGARRIIENGGFPLCMEALEIPDEAVSSTASKAIAEMRCASQVGGKLSDAQAENLQALWEGRLREDRETGLRVCCDKLREHLLAGNRVVVEALLASLCIFVEDNLRYKFLHVIPTLITCMQALPCNEKIQVPACKILSSMTSTSTLGSEHEDAIQRLAKCNGIGPVVQAMKDMPCHATLQRMALTVLQHFTHGSDVNKTLAVRAGAIPATVTALQRYRKDTELLEQGIRALTSLCDTLGRASVAARLGAIEAVIAGMKSQGFGEYEGRIIELACITLCMFCDDAKLRRHVQKAGAACVAKKVINKAKNVDIQRWGCELLRCISQPT</sequence>
<dbReference type="EMBL" id="CAJNDS010002622">
    <property type="protein sequence ID" value="CAE7547954.1"/>
    <property type="molecule type" value="Genomic_DNA"/>
</dbReference>
<dbReference type="InterPro" id="IPR011989">
    <property type="entry name" value="ARM-like"/>
</dbReference>
<dbReference type="SMART" id="SM00185">
    <property type="entry name" value="ARM"/>
    <property type="match status" value="5"/>
</dbReference>
<dbReference type="OrthoDB" id="434758at2759"/>
<reference evidence="3" key="1">
    <citation type="submission" date="2021-02" db="EMBL/GenBank/DDBJ databases">
        <authorList>
            <person name="Dougan E. K."/>
            <person name="Rhodes N."/>
            <person name="Thang M."/>
            <person name="Chan C."/>
        </authorList>
    </citation>
    <scope>NUCLEOTIDE SEQUENCE</scope>
</reference>
<accession>A0A812U218</accession>
<keyword evidence="4" id="KW-1185">Reference proteome</keyword>